<name>X0YFZ1_9ZZZZ</name>
<dbReference type="AlphaFoldDB" id="X0YFZ1"/>
<reference evidence="1" key="1">
    <citation type="journal article" date="2014" name="Front. Microbiol.">
        <title>High frequency of phylogenetically diverse reductive dehalogenase-homologous genes in deep subseafloor sedimentary metagenomes.</title>
        <authorList>
            <person name="Kawai M."/>
            <person name="Futagami T."/>
            <person name="Toyoda A."/>
            <person name="Takaki Y."/>
            <person name="Nishi S."/>
            <person name="Hori S."/>
            <person name="Arai W."/>
            <person name="Tsubouchi T."/>
            <person name="Morono Y."/>
            <person name="Uchiyama I."/>
            <person name="Ito T."/>
            <person name="Fujiyama A."/>
            <person name="Inagaki F."/>
            <person name="Takami H."/>
        </authorList>
    </citation>
    <scope>NUCLEOTIDE SEQUENCE</scope>
    <source>
        <strain evidence="1">Expedition CK06-06</strain>
    </source>
</reference>
<comment type="caution">
    <text evidence="1">The sequence shown here is derived from an EMBL/GenBank/DDBJ whole genome shotgun (WGS) entry which is preliminary data.</text>
</comment>
<protein>
    <submittedName>
        <fullName evidence="1">Uncharacterized protein</fullName>
    </submittedName>
</protein>
<sequence>MKSRIFIFLACLLLTLNFLFCLSVVANQQTTGPSEYHGADSTFKANGISIFWAIIKGSEESSSWVYIRIINQQEDDLNQFRTFSLIASNPFSDAEEWIIKTKKLKKENIIKLNRESFKEMMKRRFLFYKSEKIKDYKSEKPDMVVYYLSVPDTAPEFLTLEKLEAYFKDAEKRLEKVETTVKKQ</sequence>
<accession>X0YFZ1</accession>
<proteinExistence type="predicted"/>
<evidence type="ECO:0000313" key="1">
    <source>
        <dbReference type="EMBL" id="GAG54800.1"/>
    </source>
</evidence>
<gene>
    <name evidence="1" type="ORF">S01H4_16411</name>
</gene>
<dbReference type="EMBL" id="BART01007199">
    <property type="protein sequence ID" value="GAG54800.1"/>
    <property type="molecule type" value="Genomic_DNA"/>
</dbReference>
<organism evidence="1">
    <name type="scientific">marine sediment metagenome</name>
    <dbReference type="NCBI Taxonomy" id="412755"/>
    <lineage>
        <taxon>unclassified sequences</taxon>
        <taxon>metagenomes</taxon>
        <taxon>ecological metagenomes</taxon>
    </lineage>
</organism>